<feature type="compositionally biased region" description="Acidic residues" evidence="1">
    <location>
        <begin position="169"/>
        <end position="179"/>
    </location>
</feature>
<name>A0A2A9NY63_9AGAR</name>
<proteinExistence type="predicted"/>
<dbReference type="EMBL" id="KZ301973">
    <property type="protein sequence ID" value="PFH53441.1"/>
    <property type="molecule type" value="Genomic_DNA"/>
</dbReference>
<feature type="compositionally biased region" description="Polar residues" evidence="1">
    <location>
        <begin position="89"/>
        <end position="98"/>
    </location>
</feature>
<protein>
    <submittedName>
        <fullName evidence="2">Uncharacterized protein</fullName>
    </submittedName>
</protein>
<dbReference type="STRING" id="703135.A0A2A9NY63"/>
<evidence type="ECO:0000313" key="2">
    <source>
        <dbReference type="EMBL" id="PFH53441.1"/>
    </source>
</evidence>
<feature type="region of interest" description="Disordered" evidence="1">
    <location>
        <begin position="1"/>
        <end position="234"/>
    </location>
</feature>
<keyword evidence="3" id="KW-1185">Reference proteome</keyword>
<evidence type="ECO:0000313" key="3">
    <source>
        <dbReference type="Proteomes" id="UP000242287"/>
    </source>
</evidence>
<gene>
    <name evidence="2" type="ORF">AMATHDRAFT_1105</name>
</gene>
<organism evidence="2 3">
    <name type="scientific">Amanita thiersii Skay4041</name>
    <dbReference type="NCBI Taxonomy" id="703135"/>
    <lineage>
        <taxon>Eukaryota</taxon>
        <taxon>Fungi</taxon>
        <taxon>Dikarya</taxon>
        <taxon>Basidiomycota</taxon>
        <taxon>Agaricomycotina</taxon>
        <taxon>Agaricomycetes</taxon>
        <taxon>Agaricomycetidae</taxon>
        <taxon>Agaricales</taxon>
        <taxon>Pluteineae</taxon>
        <taxon>Amanitaceae</taxon>
        <taxon>Amanita</taxon>
    </lineage>
</organism>
<feature type="compositionally biased region" description="Basic and acidic residues" evidence="1">
    <location>
        <begin position="99"/>
        <end position="151"/>
    </location>
</feature>
<dbReference type="Proteomes" id="UP000242287">
    <property type="component" value="Unassembled WGS sequence"/>
</dbReference>
<sequence>MFGLIRRLSHSVIPRPDRPWEDDPTSNAPHKARKRRLSASEQDDASFGAPSASSTSGKNATYSGETASKRARGENVASSSTDVDEFGSWSASQQLHQQDQTHDIIRHEEANQQSKEEQAPETQDVKEVTQGVKEVELEEKRGNHDNQEGKHASISTEDAVVNPESVPLPDEDEEGELDEGSAAGSVADSVESSVNSESPEASSNADDVEKSEQEQGKTATQPDDKQESEDAGVR</sequence>
<dbReference type="AlphaFoldDB" id="A0A2A9NY63"/>
<feature type="compositionally biased region" description="Low complexity" evidence="1">
    <location>
        <begin position="180"/>
        <end position="205"/>
    </location>
</feature>
<reference evidence="2 3" key="1">
    <citation type="submission" date="2014-02" db="EMBL/GenBank/DDBJ databases">
        <title>Transposable element dynamics among asymbiotic and ectomycorrhizal Amanita fungi.</title>
        <authorList>
            <consortium name="DOE Joint Genome Institute"/>
            <person name="Hess J."/>
            <person name="Skrede I."/>
            <person name="Wolfe B."/>
            <person name="LaButti K."/>
            <person name="Ohm R.A."/>
            <person name="Grigoriev I.V."/>
            <person name="Pringle A."/>
        </authorList>
    </citation>
    <scope>NUCLEOTIDE SEQUENCE [LARGE SCALE GENOMIC DNA]</scope>
    <source>
        <strain evidence="2 3">SKay4041</strain>
    </source>
</reference>
<dbReference type="OrthoDB" id="3269227at2759"/>
<feature type="compositionally biased region" description="Polar residues" evidence="1">
    <location>
        <begin position="51"/>
        <end position="66"/>
    </location>
</feature>
<accession>A0A2A9NY63</accession>
<evidence type="ECO:0000256" key="1">
    <source>
        <dbReference type="SAM" id="MobiDB-lite"/>
    </source>
</evidence>